<evidence type="ECO:0000256" key="4">
    <source>
        <dbReference type="ARBA" id="ARBA00023235"/>
    </source>
</evidence>
<evidence type="ECO:0000256" key="2">
    <source>
        <dbReference type="ARBA" id="ARBA00005866"/>
    </source>
</evidence>
<dbReference type="Gene3D" id="2.70.98.10">
    <property type="match status" value="1"/>
</dbReference>
<dbReference type="InterPro" id="IPR008183">
    <property type="entry name" value="Aldose_1/G6P_1-epimerase"/>
</dbReference>
<dbReference type="EMBL" id="SHOA02000014">
    <property type="protein sequence ID" value="TDH70452.1"/>
    <property type="molecule type" value="Genomic_DNA"/>
</dbReference>
<dbReference type="PANTHER" id="PTHR11122:SF13">
    <property type="entry name" value="GLUCOSE-6-PHOSPHATE 1-EPIMERASE"/>
    <property type="match status" value="1"/>
</dbReference>
<evidence type="ECO:0000256" key="5">
    <source>
        <dbReference type="PIRNR" id="PIRNR016020"/>
    </source>
</evidence>
<reference evidence="7 8" key="1">
    <citation type="journal article" date="2021" name="Genome Biol.">
        <title>AFLAP: assembly-free linkage analysis pipeline using k-mers from genome sequencing data.</title>
        <authorList>
            <person name="Fletcher K."/>
            <person name="Zhang L."/>
            <person name="Gil J."/>
            <person name="Han R."/>
            <person name="Cavanaugh K."/>
            <person name="Michelmore R."/>
        </authorList>
    </citation>
    <scope>NUCLEOTIDE SEQUENCE [LARGE SCALE GENOMIC DNA]</scope>
    <source>
        <strain evidence="7 8">SF5</strain>
    </source>
</reference>
<dbReference type="InterPro" id="IPR011013">
    <property type="entry name" value="Gal_mutarotase_sf_dom"/>
</dbReference>
<dbReference type="SUPFAM" id="SSF74650">
    <property type="entry name" value="Galactose mutarotase-like"/>
    <property type="match status" value="1"/>
</dbReference>
<keyword evidence="8" id="KW-1185">Reference proteome</keyword>
<dbReference type="GO" id="GO:0030246">
    <property type="term" value="F:carbohydrate binding"/>
    <property type="evidence" value="ECO:0007669"/>
    <property type="project" value="UniProtKB-UniRule"/>
</dbReference>
<dbReference type="OrthoDB" id="1659429at2759"/>
<dbReference type="CDD" id="cd09020">
    <property type="entry name" value="D-hex-6-P-epi_like"/>
    <property type="match status" value="1"/>
</dbReference>
<dbReference type="GO" id="GO:0005737">
    <property type="term" value="C:cytoplasm"/>
    <property type="evidence" value="ECO:0007669"/>
    <property type="project" value="TreeGrafter"/>
</dbReference>
<evidence type="ECO:0000313" key="7">
    <source>
        <dbReference type="EMBL" id="TDH70452.1"/>
    </source>
</evidence>
<dbReference type="PIRSF" id="PIRSF016020">
    <property type="entry name" value="PHexose_mutarotase"/>
    <property type="match status" value="1"/>
</dbReference>
<dbReference type="GeneID" id="94344166"/>
<sequence>MNAEKEAVVELRHPSGSRAEVHLYGATVTSFYAAQEPDRNVLFLSSKASLDCSKPIRGGIPLVFPVFGAADGYPNHGFARTSKWKLIQFNEATGDEKVPTVATFSLDISTKMKTMYPHDFGLLYEVKLYANALTTAFHVENKSEGEMDFQALLHTYLSADSVCDQGVEVEGLQNITYHDKVANAEKKETRAVLHFEQETDSIYANAPSSIVVRMKRSDGKERVVTIEKEAIVKNGSTHMEQQSDVVVWNPWADKAKSMSDFGDDEYLTMVCVEPGRVSEQQKLPAGQAFLLQQTIRLSQ</sequence>
<dbReference type="Pfam" id="PF01263">
    <property type="entry name" value="Aldose_epim"/>
    <property type="match status" value="1"/>
</dbReference>
<comment type="catalytic activity">
    <reaction evidence="1">
        <text>alpha-D-glucose 6-phosphate = beta-D-glucose 6-phosphate</text>
        <dbReference type="Rhea" id="RHEA:16249"/>
        <dbReference type="ChEBI" id="CHEBI:58225"/>
        <dbReference type="ChEBI" id="CHEBI:58247"/>
        <dbReference type="EC" id="5.1.3.15"/>
    </reaction>
</comment>
<keyword evidence="4 5" id="KW-0413">Isomerase</keyword>
<evidence type="ECO:0000256" key="1">
    <source>
        <dbReference type="ARBA" id="ARBA00001096"/>
    </source>
</evidence>
<dbReference type="EC" id="5.1.3.15" evidence="3 5"/>
<dbReference type="PANTHER" id="PTHR11122">
    <property type="entry name" value="APOSPORY-ASSOCIATED PROTEIN C-RELATED"/>
    <property type="match status" value="1"/>
</dbReference>
<accession>A0A976FP70</accession>
<gene>
    <name evidence="7" type="ORF">CCR75_000387</name>
</gene>
<comment type="caution">
    <text evidence="7">The sequence shown here is derived from an EMBL/GenBank/DDBJ whole genome shotgun (WGS) entry which is preliminary data.</text>
</comment>
<dbReference type="InterPro" id="IPR025532">
    <property type="entry name" value="G6P_1-epimerase"/>
</dbReference>
<feature type="active site" evidence="6">
    <location>
        <position position="273"/>
    </location>
</feature>
<dbReference type="GO" id="GO:0047938">
    <property type="term" value="F:glucose-6-phosphate 1-epimerase activity"/>
    <property type="evidence" value="ECO:0007669"/>
    <property type="project" value="UniProtKB-UniRule"/>
</dbReference>
<dbReference type="GO" id="GO:0005975">
    <property type="term" value="P:carbohydrate metabolic process"/>
    <property type="evidence" value="ECO:0007669"/>
    <property type="project" value="InterPro"/>
</dbReference>
<dbReference type="KEGG" id="blac:94344166"/>
<evidence type="ECO:0000256" key="6">
    <source>
        <dbReference type="PIRSR" id="PIRSR016020-1"/>
    </source>
</evidence>
<evidence type="ECO:0000256" key="3">
    <source>
        <dbReference type="ARBA" id="ARBA00012083"/>
    </source>
</evidence>
<feature type="active site" evidence="6">
    <location>
        <position position="154"/>
    </location>
</feature>
<evidence type="ECO:0000313" key="8">
    <source>
        <dbReference type="Proteomes" id="UP000294530"/>
    </source>
</evidence>
<name>A0A976FP70_BRELC</name>
<dbReference type="InterPro" id="IPR014718">
    <property type="entry name" value="GH-type_carb-bd"/>
</dbReference>
<dbReference type="AlphaFoldDB" id="A0A976FP70"/>
<proteinExistence type="inferred from homology"/>
<dbReference type="RefSeq" id="XP_067819951.1">
    <property type="nucleotide sequence ID" value="XM_067958495.1"/>
</dbReference>
<comment type="similarity">
    <text evidence="2 5">Belongs to the glucose-6-phosphate 1-epimerase family.</text>
</comment>
<dbReference type="Proteomes" id="UP000294530">
    <property type="component" value="Unassembled WGS sequence"/>
</dbReference>
<organism evidence="7 8">
    <name type="scientific">Bremia lactucae</name>
    <name type="common">Lettuce downy mildew</name>
    <dbReference type="NCBI Taxonomy" id="4779"/>
    <lineage>
        <taxon>Eukaryota</taxon>
        <taxon>Sar</taxon>
        <taxon>Stramenopiles</taxon>
        <taxon>Oomycota</taxon>
        <taxon>Peronosporomycetes</taxon>
        <taxon>Peronosporales</taxon>
        <taxon>Peronosporaceae</taxon>
        <taxon>Bremia</taxon>
    </lineage>
</organism>
<protein>
    <recommendedName>
        <fullName evidence="3 5">glucose-6-phosphate 1-epimerase</fullName>
        <ecNumber evidence="3 5">5.1.3.15</ecNumber>
    </recommendedName>
</protein>